<proteinExistence type="predicted"/>
<accession>A0AA88EPI1</accession>
<dbReference type="AlphaFoldDB" id="A0AA88EPI1"/>
<dbReference type="Proteomes" id="UP001187192">
    <property type="component" value="Unassembled WGS sequence"/>
</dbReference>
<evidence type="ECO:0000313" key="3">
    <source>
        <dbReference type="Proteomes" id="UP001187192"/>
    </source>
</evidence>
<evidence type="ECO:0000256" key="1">
    <source>
        <dbReference type="SAM" id="MobiDB-lite"/>
    </source>
</evidence>
<dbReference type="EMBL" id="BTGU01013606">
    <property type="protein sequence ID" value="GMN74804.1"/>
    <property type="molecule type" value="Genomic_DNA"/>
</dbReference>
<protein>
    <submittedName>
        <fullName evidence="2">Uncharacterized protein</fullName>
    </submittedName>
</protein>
<organism evidence="2 3">
    <name type="scientific">Ficus carica</name>
    <name type="common">Common fig</name>
    <dbReference type="NCBI Taxonomy" id="3494"/>
    <lineage>
        <taxon>Eukaryota</taxon>
        <taxon>Viridiplantae</taxon>
        <taxon>Streptophyta</taxon>
        <taxon>Embryophyta</taxon>
        <taxon>Tracheophyta</taxon>
        <taxon>Spermatophyta</taxon>
        <taxon>Magnoliopsida</taxon>
        <taxon>eudicotyledons</taxon>
        <taxon>Gunneridae</taxon>
        <taxon>Pentapetalae</taxon>
        <taxon>rosids</taxon>
        <taxon>fabids</taxon>
        <taxon>Rosales</taxon>
        <taxon>Moraceae</taxon>
        <taxon>Ficeae</taxon>
        <taxon>Ficus</taxon>
    </lineage>
</organism>
<evidence type="ECO:0000313" key="2">
    <source>
        <dbReference type="EMBL" id="GMN74804.1"/>
    </source>
</evidence>
<feature type="region of interest" description="Disordered" evidence="1">
    <location>
        <begin position="1"/>
        <end position="38"/>
    </location>
</feature>
<comment type="caution">
    <text evidence="2">The sequence shown here is derived from an EMBL/GenBank/DDBJ whole genome shotgun (WGS) entry which is preliminary data.</text>
</comment>
<feature type="compositionally biased region" description="Acidic residues" evidence="1">
    <location>
        <begin position="1"/>
        <end position="11"/>
    </location>
</feature>
<name>A0AA88EPI1_FICCA</name>
<reference evidence="2" key="1">
    <citation type="submission" date="2023-07" db="EMBL/GenBank/DDBJ databases">
        <title>draft genome sequence of fig (Ficus carica).</title>
        <authorList>
            <person name="Takahashi T."/>
            <person name="Nishimura K."/>
        </authorList>
    </citation>
    <scope>NUCLEOTIDE SEQUENCE</scope>
</reference>
<gene>
    <name evidence="2" type="ORF">TIFTF001_053923</name>
</gene>
<feature type="compositionally biased region" description="Basic and acidic residues" evidence="1">
    <location>
        <begin position="12"/>
        <end position="25"/>
    </location>
</feature>
<sequence>MQEGDEGEGGADGERKRRGWKEWEKGPGSMAKTWGGWGEGALKSVFGTKVELDVGEDAGGAELGDGEGRR</sequence>
<keyword evidence="3" id="KW-1185">Reference proteome</keyword>